<evidence type="ECO:0000313" key="11">
    <source>
        <dbReference type="RefSeq" id="XP_008802932.2"/>
    </source>
</evidence>
<dbReference type="GO" id="GO:0051315">
    <property type="term" value="P:attachment of mitotic spindle microtubules to kinetochore"/>
    <property type="evidence" value="ECO:0007669"/>
    <property type="project" value="TreeGrafter"/>
</dbReference>
<dbReference type="KEGG" id="pda:103716630"/>
<evidence type="ECO:0000256" key="3">
    <source>
        <dbReference type="ARBA" id="ARBA00022618"/>
    </source>
</evidence>
<reference evidence="10 11" key="2">
    <citation type="submission" date="2025-04" db="UniProtKB">
        <authorList>
            <consortium name="RefSeq"/>
        </authorList>
    </citation>
    <scope>IDENTIFICATION</scope>
    <source>
        <tissue evidence="10 11">Young leaves</tissue>
    </source>
</reference>
<dbReference type="PANTHER" id="PTHR23168:SF0">
    <property type="entry name" value="MITOTIC SPINDLE ASSEMBLY CHECKPOINT PROTEIN MAD1"/>
    <property type="match status" value="1"/>
</dbReference>
<keyword evidence="5" id="KW-0539">Nucleus</keyword>
<evidence type="ECO:0000256" key="4">
    <source>
        <dbReference type="ARBA" id="ARBA00022776"/>
    </source>
</evidence>
<evidence type="ECO:0000313" key="10">
    <source>
        <dbReference type="RefSeq" id="XP_008802931.2"/>
    </source>
</evidence>
<evidence type="ECO:0000256" key="2">
    <source>
        <dbReference type="ARBA" id="ARBA00008029"/>
    </source>
</evidence>
<dbReference type="SUPFAM" id="SSF75704">
    <property type="entry name" value="Mitotic arrest deficient-like 1, Mad1"/>
    <property type="match status" value="1"/>
</dbReference>
<reference evidence="9" key="1">
    <citation type="journal article" date="2019" name="Nat. Commun.">
        <title>Genome-wide association mapping of date palm fruit traits.</title>
        <authorList>
            <person name="Hazzouri K.M."/>
            <person name="Gros-Balthazard M."/>
            <person name="Flowers J.M."/>
            <person name="Copetti D."/>
            <person name="Lemansour A."/>
            <person name="Lebrun M."/>
            <person name="Masmoudi K."/>
            <person name="Ferrand S."/>
            <person name="Dhar M.I."/>
            <person name="Fresquez Z.A."/>
            <person name="Rosas U."/>
            <person name="Zhang J."/>
            <person name="Talag J."/>
            <person name="Lee S."/>
            <person name="Kudrna D."/>
            <person name="Powell R.F."/>
            <person name="Leitch I.J."/>
            <person name="Krueger R.R."/>
            <person name="Wing R.A."/>
            <person name="Amiri K.M.A."/>
            <person name="Purugganan M.D."/>
        </authorList>
    </citation>
    <scope>NUCLEOTIDE SEQUENCE [LARGE SCALE GENOMIC DNA]</scope>
    <source>
        <strain evidence="9">cv. Khalas</strain>
    </source>
</reference>
<feature type="coiled-coil region" evidence="7">
    <location>
        <begin position="380"/>
        <end position="607"/>
    </location>
</feature>
<evidence type="ECO:0000256" key="1">
    <source>
        <dbReference type="ARBA" id="ARBA00004123"/>
    </source>
</evidence>
<dbReference type="GO" id="GO:0072686">
    <property type="term" value="C:mitotic spindle"/>
    <property type="evidence" value="ECO:0007669"/>
    <property type="project" value="TreeGrafter"/>
</dbReference>
<feature type="region of interest" description="Disordered" evidence="8">
    <location>
        <begin position="174"/>
        <end position="206"/>
    </location>
</feature>
<dbReference type="AlphaFoldDB" id="A0A8B7CNF4"/>
<comment type="subcellular location">
    <subcellularLocation>
        <location evidence="1">Nucleus</location>
    </subcellularLocation>
</comment>
<keyword evidence="4" id="KW-0498">Mitosis</keyword>
<accession>A0A8B7CNF4</accession>
<name>A0A8B7CNF4_PHODC</name>
<dbReference type="PANTHER" id="PTHR23168">
    <property type="entry name" value="MITOTIC SPINDLE ASSEMBLY CHECKPOINT PROTEIN MAD1 MITOTIC ARREST DEFICIENT-LIKE PROTEIN 1"/>
    <property type="match status" value="1"/>
</dbReference>
<evidence type="ECO:0000313" key="12">
    <source>
        <dbReference type="RefSeq" id="XP_038989932.1"/>
    </source>
</evidence>
<dbReference type="GeneID" id="103716630"/>
<dbReference type="GO" id="GO:0000776">
    <property type="term" value="C:kinetochore"/>
    <property type="evidence" value="ECO:0007669"/>
    <property type="project" value="TreeGrafter"/>
</dbReference>
<dbReference type="RefSeq" id="XP_008802932.2">
    <property type="nucleotide sequence ID" value="XM_008804710.4"/>
</dbReference>
<evidence type="ECO:0000256" key="6">
    <source>
        <dbReference type="ARBA" id="ARBA00023306"/>
    </source>
</evidence>
<keyword evidence="9" id="KW-1185">Reference proteome</keyword>
<feature type="compositionally biased region" description="Basic and acidic residues" evidence="8">
    <location>
        <begin position="174"/>
        <end position="197"/>
    </location>
</feature>
<protein>
    <submittedName>
        <fullName evidence="10 11">Mitotic spindle checkpoint protein MAD1 isoform X1</fullName>
    </submittedName>
</protein>
<dbReference type="FunFam" id="3.30.457.60:FF:000004">
    <property type="entry name" value="Mitotic spindle checkpoint protein MAD1"/>
    <property type="match status" value="1"/>
</dbReference>
<keyword evidence="3" id="KW-0132">Cell division</keyword>
<feature type="compositionally biased region" description="Basic and acidic residues" evidence="8">
    <location>
        <begin position="13"/>
        <end position="24"/>
    </location>
</feature>
<dbReference type="GO" id="GO:0051301">
    <property type="term" value="P:cell division"/>
    <property type="evidence" value="ECO:0007669"/>
    <property type="project" value="UniProtKB-KW"/>
</dbReference>
<gene>
    <name evidence="10 11 12" type="primary">LOC103716630</name>
</gene>
<feature type="region of interest" description="Disordered" evidence="8">
    <location>
        <begin position="1"/>
        <end position="24"/>
    </location>
</feature>
<organism evidence="9 10">
    <name type="scientific">Phoenix dactylifera</name>
    <name type="common">Date palm</name>
    <dbReference type="NCBI Taxonomy" id="42345"/>
    <lineage>
        <taxon>Eukaryota</taxon>
        <taxon>Viridiplantae</taxon>
        <taxon>Streptophyta</taxon>
        <taxon>Embryophyta</taxon>
        <taxon>Tracheophyta</taxon>
        <taxon>Spermatophyta</taxon>
        <taxon>Magnoliopsida</taxon>
        <taxon>Liliopsida</taxon>
        <taxon>Arecaceae</taxon>
        <taxon>Coryphoideae</taxon>
        <taxon>Phoeniceae</taxon>
        <taxon>Phoenix</taxon>
    </lineage>
</organism>
<dbReference type="Proteomes" id="UP000228380">
    <property type="component" value="Chromosome 1"/>
</dbReference>
<dbReference type="GO" id="GO:0007094">
    <property type="term" value="P:mitotic spindle assembly checkpoint signaling"/>
    <property type="evidence" value="ECO:0007669"/>
    <property type="project" value="InterPro"/>
</dbReference>
<keyword evidence="6" id="KW-0131">Cell cycle</keyword>
<sequence length="718" mass="83159">MILRTPPPRKRRADSVADHESPVSDRRLVLYDDAVPVSSVDPPPDQMVCTYHCRQMVKSEFLVAFDTAEKQVREYQSQLERWKTELHESEDERKKCQDRLSYLEQELEASKGREHALQERLLKEVNDSQERYQFQIKRCHELEVQLKKEVDSRKNFESSAASAKERVTDLEEKLQRLSESSEREKNRLQRELSHLQDESQLSVSRKTADLEKMRLKAENLEEESELLRKQFKDIREQLDECLHQKSALEHELSTIPTPSQESTPSEDQNLVKHLRDELQNYEAEVQEARRLKSCHVNNELLKEKLLEEKGRREKAEMELSKFQQAQLNAQNLELELMSWKSLLKEIPDVTSYDDIPKKIAGLQKEAIESMIKVGEISAHLKELEVSLELAELSKQHAEKESALAKEEAENSAVEVKRLERMLSSVTEERDRLNKDATTLNKQKTVHADGGMMNETLVKDLESTLALREQTIKELENNLHKQREVMNRQHDEIKLLNEKLSFEARRIKSLEREGDRLRSEIALLESKLGHGDYSAANTKVLRMVNTLAVDNETKQTIEALQAELKKTRAKLQAVEELKGQSDAGNVINVDISEKLGQLKGQIAILEKREERYKAVFAERISVFRRACCSLFGYKIVMDDQQRPNGIPVTRFTLQSIYAQSDDEKLEFEYESGNTNILVNEYSSQSEISHQIEIFIKKMNSIPAFTANLTMESFNKRTLS</sequence>
<feature type="coiled-coil region" evidence="7">
    <location>
        <begin position="65"/>
        <end position="106"/>
    </location>
</feature>
<dbReference type="RefSeq" id="XP_008802931.2">
    <property type="nucleotide sequence ID" value="XM_008804709.4"/>
</dbReference>
<evidence type="ECO:0000256" key="8">
    <source>
        <dbReference type="SAM" id="MobiDB-lite"/>
    </source>
</evidence>
<proteinExistence type="inferred from homology"/>
<dbReference type="RefSeq" id="XP_038989932.1">
    <property type="nucleotide sequence ID" value="XM_039134004.1"/>
</dbReference>
<evidence type="ECO:0000256" key="5">
    <source>
        <dbReference type="ARBA" id="ARBA00023242"/>
    </source>
</evidence>
<dbReference type="Pfam" id="PF05557">
    <property type="entry name" value="MAD"/>
    <property type="match status" value="1"/>
</dbReference>
<dbReference type="Gene3D" id="6.10.250.90">
    <property type="match status" value="1"/>
</dbReference>
<dbReference type="GO" id="GO:0005635">
    <property type="term" value="C:nuclear envelope"/>
    <property type="evidence" value="ECO:0007669"/>
    <property type="project" value="TreeGrafter"/>
</dbReference>
<dbReference type="Gene3D" id="3.30.457.60">
    <property type="match status" value="1"/>
</dbReference>
<keyword evidence="7" id="KW-0175">Coiled coil</keyword>
<comment type="similarity">
    <text evidence="2">Belongs to the MAD1 family.</text>
</comment>
<evidence type="ECO:0000313" key="9">
    <source>
        <dbReference type="Proteomes" id="UP000228380"/>
    </source>
</evidence>
<evidence type="ECO:0000256" key="7">
    <source>
        <dbReference type="SAM" id="Coils"/>
    </source>
</evidence>
<dbReference type="InterPro" id="IPR008672">
    <property type="entry name" value="Mad1"/>
</dbReference>
<dbReference type="OrthoDB" id="331602at2759"/>